<feature type="transmembrane region" description="Helical" evidence="1">
    <location>
        <begin position="7"/>
        <end position="26"/>
    </location>
</feature>
<dbReference type="Proteomes" id="UP001230654">
    <property type="component" value="Unassembled WGS sequence"/>
</dbReference>
<proteinExistence type="predicted"/>
<evidence type="ECO:0000256" key="1">
    <source>
        <dbReference type="SAM" id="Phobius"/>
    </source>
</evidence>
<evidence type="ECO:0000313" key="2">
    <source>
        <dbReference type="EMBL" id="MDQ0578087.1"/>
    </source>
</evidence>
<evidence type="ECO:0008006" key="4">
    <source>
        <dbReference type="Google" id="ProtNLM"/>
    </source>
</evidence>
<keyword evidence="1" id="KW-0812">Transmembrane</keyword>
<gene>
    <name evidence="2" type="ORF">QF030_000265</name>
</gene>
<keyword evidence="3" id="KW-1185">Reference proteome</keyword>
<organism evidence="2 3">
    <name type="scientific">Streptomyces rishiriensis</name>
    <dbReference type="NCBI Taxonomy" id="68264"/>
    <lineage>
        <taxon>Bacteria</taxon>
        <taxon>Bacillati</taxon>
        <taxon>Actinomycetota</taxon>
        <taxon>Actinomycetes</taxon>
        <taxon>Kitasatosporales</taxon>
        <taxon>Streptomycetaceae</taxon>
        <taxon>Streptomyces</taxon>
    </lineage>
</organism>
<protein>
    <recommendedName>
        <fullName evidence="4">Secreted protein</fullName>
    </recommendedName>
</protein>
<accession>A0ABU0NG55</accession>
<dbReference type="EMBL" id="JAUSWV010000001">
    <property type="protein sequence ID" value="MDQ0578087.1"/>
    <property type="molecule type" value="Genomic_DNA"/>
</dbReference>
<keyword evidence="1" id="KW-1133">Transmembrane helix</keyword>
<name>A0ABU0NG55_STRRH</name>
<sequence>MERKQTVIIVATATVFVWSVVMVAIGQTAAVATLAPALGLAVQQIVHAARTQAAPASGHRVAAVPDKEDDAP</sequence>
<dbReference type="RefSeq" id="WP_307160764.1">
    <property type="nucleotide sequence ID" value="NZ_JAUSWV010000001.1"/>
</dbReference>
<evidence type="ECO:0000313" key="3">
    <source>
        <dbReference type="Proteomes" id="UP001230654"/>
    </source>
</evidence>
<reference evidence="2 3" key="1">
    <citation type="submission" date="2023-07" db="EMBL/GenBank/DDBJ databases">
        <title>Comparative genomics of wheat-associated soil bacteria to identify genetic determinants of phenazine resistance.</title>
        <authorList>
            <person name="Mouncey N."/>
        </authorList>
    </citation>
    <scope>NUCLEOTIDE SEQUENCE [LARGE SCALE GENOMIC DNA]</scope>
    <source>
        <strain evidence="2 3">B2I6</strain>
    </source>
</reference>
<comment type="caution">
    <text evidence="2">The sequence shown here is derived from an EMBL/GenBank/DDBJ whole genome shotgun (WGS) entry which is preliminary data.</text>
</comment>
<keyword evidence="1" id="KW-0472">Membrane</keyword>